<dbReference type="RefSeq" id="WP_097125563.1">
    <property type="nucleotide sequence ID" value="NZ_OCNH01000001.1"/>
</dbReference>
<dbReference type="Proteomes" id="UP000219452">
    <property type="component" value="Unassembled WGS sequence"/>
</dbReference>
<dbReference type="EMBL" id="OCNH01000001">
    <property type="protein sequence ID" value="SOD82003.1"/>
    <property type="molecule type" value="Genomic_DNA"/>
</dbReference>
<accession>A0A286FFN0</accession>
<dbReference type="OrthoDB" id="962286at2"/>
<proteinExistence type="predicted"/>
<protein>
    <submittedName>
        <fullName evidence="1">Uncharacterized protein</fullName>
    </submittedName>
</protein>
<organism evidence="1 2">
    <name type="scientific">Spirosoma fluviale</name>
    <dbReference type="NCBI Taxonomy" id="1597977"/>
    <lineage>
        <taxon>Bacteria</taxon>
        <taxon>Pseudomonadati</taxon>
        <taxon>Bacteroidota</taxon>
        <taxon>Cytophagia</taxon>
        <taxon>Cytophagales</taxon>
        <taxon>Cytophagaceae</taxon>
        <taxon>Spirosoma</taxon>
    </lineage>
</organism>
<gene>
    <name evidence="1" type="ORF">SAMN06269250_1988</name>
</gene>
<evidence type="ECO:0000313" key="2">
    <source>
        <dbReference type="Proteomes" id="UP000219452"/>
    </source>
</evidence>
<keyword evidence="2" id="KW-1185">Reference proteome</keyword>
<reference evidence="2" key="1">
    <citation type="submission" date="2017-09" db="EMBL/GenBank/DDBJ databases">
        <authorList>
            <person name="Varghese N."/>
            <person name="Submissions S."/>
        </authorList>
    </citation>
    <scope>NUCLEOTIDE SEQUENCE [LARGE SCALE GENOMIC DNA]</scope>
    <source>
        <strain evidence="2">DSM 29961</strain>
    </source>
</reference>
<dbReference type="AlphaFoldDB" id="A0A286FFN0"/>
<name>A0A286FFN0_9BACT</name>
<sequence>MKTAFINLTFLSLFIWSCQRNTPDPTTGIVTECVGISDYLVNNQSSYDLSIELVFTPGLGSKTDTTQTVRRDEIKRIGTDSKWGSIPKPVDTYSQLTLYRFIDGKKVSAYIQNPVLNVHWIKTKSRADDPDFGCQSVTHTLLISDADLY</sequence>
<evidence type="ECO:0000313" key="1">
    <source>
        <dbReference type="EMBL" id="SOD82003.1"/>
    </source>
</evidence>